<comment type="subcellular location">
    <subcellularLocation>
        <location evidence="2">Endoplasmic reticulum membrane</location>
        <topology evidence="2">Multi-pass membrane protein</topology>
    </subcellularLocation>
</comment>
<evidence type="ECO:0000256" key="12">
    <source>
        <dbReference type="ARBA" id="ARBA00049385"/>
    </source>
</evidence>
<dbReference type="RefSeq" id="WP_368375660.1">
    <property type="nucleotide sequence ID" value="NZ_JBFRYB010000001.1"/>
</dbReference>
<evidence type="ECO:0000256" key="11">
    <source>
        <dbReference type="ARBA" id="ARBA00039397"/>
    </source>
</evidence>
<dbReference type="PANTHER" id="PTHR10689:SF6">
    <property type="entry name" value="MICROSOMAL GLUTATHIONE S-TRANSFERASE 1"/>
    <property type="match status" value="1"/>
</dbReference>
<keyword evidence="8" id="KW-0007">Acetylation</keyword>
<reference evidence="14 15" key="1">
    <citation type="journal article" date="2011" name="Int. J. Syst. Evol. Microbiol.">
        <title>Zhongshania antarctica gen. nov., sp. nov. and Zhongshania guokunii sp. nov., gammaproteobacteria respectively isolated from coastal attached (fast) ice and surface seawater of the Antarctic.</title>
        <authorList>
            <person name="Li H.J."/>
            <person name="Zhang X.Y."/>
            <person name="Chen C.X."/>
            <person name="Zhang Y.J."/>
            <person name="Gao Z.M."/>
            <person name="Yu Y."/>
            <person name="Chen X.L."/>
            <person name="Chen B."/>
            <person name="Zhang Y.Z."/>
        </authorList>
    </citation>
    <scope>NUCLEOTIDE SEQUENCE [LARGE SCALE GENOMIC DNA]</scope>
    <source>
        <strain evidence="14 15">R06B22</strain>
    </source>
</reference>
<evidence type="ECO:0000256" key="8">
    <source>
        <dbReference type="ARBA" id="ARBA00022990"/>
    </source>
</evidence>
<dbReference type="Gene3D" id="1.20.120.550">
    <property type="entry name" value="Membrane associated eicosanoid/glutathione metabolism-like domain"/>
    <property type="match status" value="1"/>
</dbReference>
<organism evidence="14 15">
    <name type="scientific">Zhongshania arctica</name>
    <dbReference type="NCBI Taxonomy" id="3238302"/>
    <lineage>
        <taxon>Bacteria</taxon>
        <taxon>Pseudomonadati</taxon>
        <taxon>Pseudomonadota</taxon>
        <taxon>Gammaproteobacteria</taxon>
        <taxon>Cellvibrionales</taxon>
        <taxon>Spongiibacteraceae</taxon>
        <taxon>Zhongshania</taxon>
    </lineage>
</organism>
<dbReference type="Pfam" id="PF01124">
    <property type="entry name" value="MAPEG"/>
    <property type="match status" value="1"/>
</dbReference>
<keyword evidence="7 13" id="KW-1133">Transmembrane helix</keyword>
<accession>A0ABV3TVB5</accession>
<keyword evidence="15" id="KW-1185">Reference proteome</keyword>
<keyword evidence="6" id="KW-0256">Endoplasmic reticulum</keyword>
<evidence type="ECO:0000256" key="5">
    <source>
        <dbReference type="ARBA" id="ARBA00022692"/>
    </source>
</evidence>
<comment type="catalytic activity">
    <reaction evidence="12">
        <text>RX + glutathione = an S-substituted glutathione + a halide anion + H(+)</text>
        <dbReference type="Rhea" id="RHEA:16437"/>
        <dbReference type="ChEBI" id="CHEBI:15378"/>
        <dbReference type="ChEBI" id="CHEBI:16042"/>
        <dbReference type="ChEBI" id="CHEBI:17792"/>
        <dbReference type="ChEBI" id="CHEBI:57925"/>
        <dbReference type="ChEBI" id="CHEBI:90779"/>
        <dbReference type="EC" id="2.5.1.18"/>
    </reaction>
    <physiologicalReaction direction="left-to-right" evidence="12">
        <dbReference type="Rhea" id="RHEA:16438"/>
    </physiologicalReaction>
</comment>
<evidence type="ECO:0000256" key="3">
    <source>
        <dbReference type="ARBA" id="ARBA00012452"/>
    </source>
</evidence>
<feature type="transmembrane region" description="Helical" evidence="13">
    <location>
        <begin position="119"/>
        <end position="139"/>
    </location>
</feature>
<evidence type="ECO:0000256" key="2">
    <source>
        <dbReference type="ARBA" id="ARBA00004477"/>
    </source>
</evidence>
<feature type="transmembrane region" description="Helical" evidence="13">
    <location>
        <begin position="90"/>
        <end position="112"/>
    </location>
</feature>
<evidence type="ECO:0000313" key="15">
    <source>
        <dbReference type="Proteomes" id="UP001557484"/>
    </source>
</evidence>
<dbReference type="Proteomes" id="UP001557484">
    <property type="component" value="Unassembled WGS sequence"/>
</dbReference>
<evidence type="ECO:0000256" key="13">
    <source>
        <dbReference type="SAM" id="Phobius"/>
    </source>
</evidence>
<comment type="function">
    <text evidence="1">Conjugation of reduced glutathione to a wide number of exogenous and endogenous hydrophobic electrophiles.</text>
</comment>
<gene>
    <name evidence="14" type="ORF">AB4875_08645</name>
</gene>
<dbReference type="EC" id="2.5.1.18" evidence="3"/>
<dbReference type="InterPro" id="IPR040162">
    <property type="entry name" value="MGST1-like"/>
</dbReference>
<keyword evidence="4" id="KW-0808">Transferase</keyword>
<dbReference type="SUPFAM" id="SSF161084">
    <property type="entry name" value="MAPEG domain-like"/>
    <property type="match status" value="1"/>
</dbReference>
<name>A0ABV3TVB5_9GAMM</name>
<feature type="transmembrane region" description="Helical" evidence="13">
    <location>
        <begin position="6"/>
        <end position="28"/>
    </location>
</feature>
<protein>
    <recommendedName>
        <fullName evidence="11">Microsomal glutathione S-transferase 1</fullName>
        <ecNumber evidence="3">2.5.1.18</ecNumber>
    </recommendedName>
</protein>
<dbReference type="InterPro" id="IPR023352">
    <property type="entry name" value="MAPEG-like_dom_sf"/>
</dbReference>
<comment type="subunit">
    <text evidence="10">Homotrimer; The trimer binds only one molecule of glutathione.</text>
</comment>
<evidence type="ECO:0000313" key="14">
    <source>
        <dbReference type="EMBL" id="MEX1665557.1"/>
    </source>
</evidence>
<evidence type="ECO:0000256" key="9">
    <source>
        <dbReference type="ARBA" id="ARBA00023136"/>
    </source>
</evidence>
<keyword evidence="5 13" id="KW-0812">Transmembrane</keyword>
<proteinExistence type="predicted"/>
<evidence type="ECO:0000256" key="4">
    <source>
        <dbReference type="ARBA" id="ARBA00022679"/>
    </source>
</evidence>
<evidence type="ECO:0000256" key="7">
    <source>
        <dbReference type="ARBA" id="ARBA00022989"/>
    </source>
</evidence>
<comment type="caution">
    <text evidence="14">The sequence shown here is derived from an EMBL/GenBank/DDBJ whole genome shotgun (WGS) entry which is preliminary data.</text>
</comment>
<evidence type="ECO:0000256" key="1">
    <source>
        <dbReference type="ARBA" id="ARBA00003701"/>
    </source>
</evidence>
<sequence length="140" mass="15809">MEEAVYWYAVAAVLLFLKMFAISAYQGFHRIGKMTFKTPEDAAFLGKEPVMEELPQIQRSARAWLNDLENIPIFLCLGLAYILVDASPDSAVWLFMIFTAARYVHTLCYLIGLQPWRTLAYFVGVGCTFAMCVQILAALP</sequence>
<evidence type="ECO:0000256" key="6">
    <source>
        <dbReference type="ARBA" id="ARBA00022824"/>
    </source>
</evidence>
<dbReference type="EMBL" id="JBFRYB010000001">
    <property type="protein sequence ID" value="MEX1665557.1"/>
    <property type="molecule type" value="Genomic_DNA"/>
</dbReference>
<dbReference type="InterPro" id="IPR001129">
    <property type="entry name" value="Membr-assoc_MAPEG"/>
</dbReference>
<evidence type="ECO:0000256" key="10">
    <source>
        <dbReference type="ARBA" id="ARBA00038540"/>
    </source>
</evidence>
<dbReference type="PANTHER" id="PTHR10689">
    <property type="entry name" value="MICROSOMAL GLUTATHIONE S-TRANSFERASE 1"/>
    <property type="match status" value="1"/>
</dbReference>
<keyword evidence="9 13" id="KW-0472">Membrane</keyword>